<evidence type="ECO:0000256" key="1">
    <source>
        <dbReference type="ARBA" id="ARBA00004196"/>
    </source>
</evidence>
<keyword evidence="8" id="KW-0325">Glycoprotein</keyword>
<feature type="chain" id="PRO_5005132225" description="1,3-beta-glucanosyltransferase" evidence="10">
    <location>
        <begin position="21"/>
        <end position="547"/>
    </location>
</feature>
<dbReference type="EMBL" id="CAFZ01000089">
    <property type="protein sequence ID" value="CCA70649.1"/>
    <property type="molecule type" value="Genomic_DNA"/>
</dbReference>
<evidence type="ECO:0000256" key="3">
    <source>
        <dbReference type="ARBA" id="ARBA00007528"/>
    </source>
</evidence>
<dbReference type="InParanoid" id="G4TH45"/>
<dbReference type="GO" id="GO:0042124">
    <property type="term" value="F:1,3-beta-glucanosyltransferase activity"/>
    <property type="evidence" value="ECO:0007669"/>
    <property type="project" value="TreeGrafter"/>
</dbReference>
<evidence type="ECO:0000256" key="10">
    <source>
        <dbReference type="RuleBase" id="RU361209"/>
    </source>
</evidence>
<dbReference type="GO" id="GO:0031505">
    <property type="term" value="P:fungal-type cell wall organization"/>
    <property type="evidence" value="ECO:0007669"/>
    <property type="project" value="TreeGrafter"/>
</dbReference>
<evidence type="ECO:0000256" key="9">
    <source>
        <dbReference type="ARBA" id="ARBA00023288"/>
    </source>
</evidence>
<dbReference type="OMA" id="TNSPRAC"/>
<dbReference type="eggNOG" id="ENOG502QPST">
    <property type="taxonomic scope" value="Eukaryota"/>
</dbReference>
<dbReference type="SMART" id="SM00768">
    <property type="entry name" value="X8"/>
    <property type="match status" value="1"/>
</dbReference>
<dbReference type="GO" id="GO:0098552">
    <property type="term" value="C:side of membrane"/>
    <property type="evidence" value="ECO:0007669"/>
    <property type="project" value="UniProtKB-KW"/>
</dbReference>
<dbReference type="GO" id="GO:0005886">
    <property type="term" value="C:plasma membrane"/>
    <property type="evidence" value="ECO:0007669"/>
    <property type="project" value="UniProtKB-SubCell"/>
</dbReference>
<keyword evidence="4 10" id="KW-0336">GPI-anchor</keyword>
<dbReference type="Pfam" id="PF03198">
    <property type="entry name" value="Glyco_hydro_72"/>
    <property type="match status" value="1"/>
</dbReference>
<comment type="function">
    <text evidence="10">Splits internally a 1,3-beta-glucan molecule and transfers the newly generated reducing end (the donor) to the non-reducing end of another 1,3-beta-glucan molecule (the acceptor) forming a 1,3-beta linkage, resulting in the elongation of 1,3-beta-glucan chains in the cell wall.</text>
</comment>
<organism evidence="12 13">
    <name type="scientific">Serendipita indica (strain DSM 11827)</name>
    <name type="common">Root endophyte fungus</name>
    <name type="synonym">Piriformospora indica</name>
    <dbReference type="NCBI Taxonomy" id="1109443"/>
    <lineage>
        <taxon>Eukaryota</taxon>
        <taxon>Fungi</taxon>
        <taxon>Dikarya</taxon>
        <taxon>Basidiomycota</taxon>
        <taxon>Agaricomycotina</taxon>
        <taxon>Agaricomycetes</taxon>
        <taxon>Sebacinales</taxon>
        <taxon>Serendipitaceae</taxon>
        <taxon>Serendipita</taxon>
    </lineage>
</organism>
<evidence type="ECO:0000256" key="6">
    <source>
        <dbReference type="ARBA" id="ARBA00023136"/>
    </source>
</evidence>
<keyword evidence="9 10" id="KW-0449">Lipoprotein</keyword>
<sequence>MKGLLTTLLSAALAIPFVHALPRVTRTGKYLYDESGKRFFIKGIAYQEPGELPTQTAEGEFPEPTTFIDPLSQPDACDRDIPYLRQLGVNAVRVYSVDAAANHDHCMSVLSSAGIYTLIDLSLPVNGSITREDPTWTSNLLTLYLNTIEAFSKYDNVLGYNIGNEIVKDTASTITAPFIKAAARDVKAYIKSKSYRGLVGYSSTDGTGWRDPLAHFLTCESDDTSIDLWGLNDYRWCGTSTVSDSWQEAITAFSDLPVPAYFSEYGCNRDTRTWSEVPALYGTEMSAVFSGGVAFSYFPTNDAKSYGMVTVSGNTVTTSDEFTALATQLTGVTTIETPSQSSVTTPSLPDCPSVSADWLGSSQLPPTPNQAECDCIWRDSPCVFSPQTTNHAALFEELFQSACTYLGTSGGSCTPIGQNGTTGTYGQISSCDGATKLTWIFSQYYLATNNNAQSCSFAGNATVNSASPTSSSEVNAAVSSCFAATPSVYTPLTPSTTLSPVGANTGTSQPSGGGSTGGAVSIFADSRALLGVFIAMLCMLGSGAMLL</sequence>
<comment type="similarity">
    <text evidence="3 10">Belongs to the glycosyl hydrolase 72 family.</text>
</comment>
<dbReference type="InterPro" id="IPR004886">
    <property type="entry name" value="Glucanosyltransferase"/>
</dbReference>
<feature type="signal peptide" evidence="10">
    <location>
        <begin position="1"/>
        <end position="20"/>
    </location>
</feature>
<dbReference type="AlphaFoldDB" id="G4TH45"/>
<gene>
    <name evidence="12" type="ORF">PIIN_04585</name>
</gene>
<dbReference type="Gene3D" id="1.20.58.1040">
    <property type="match status" value="1"/>
</dbReference>
<dbReference type="SUPFAM" id="SSF51445">
    <property type="entry name" value="(Trans)glycosidases"/>
    <property type="match status" value="1"/>
</dbReference>
<proteinExistence type="inferred from homology"/>
<dbReference type="EC" id="2.4.1.-" evidence="10"/>
<evidence type="ECO:0000256" key="4">
    <source>
        <dbReference type="ARBA" id="ARBA00022622"/>
    </source>
</evidence>
<dbReference type="STRING" id="1109443.G4TH45"/>
<dbReference type="FunCoup" id="G4TH45">
    <property type="interactions" value="65"/>
</dbReference>
<keyword evidence="13" id="KW-1185">Reference proteome</keyword>
<keyword evidence="6 10" id="KW-0472">Membrane</keyword>
<evidence type="ECO:0000256" key="2">
    <source>
        <dbReference type="ARBA" id="ARBA00004589"/>
    </source>
</evidence>
<evidence type="ECO:0000256" key="7">
    <source>
        <dbReference type="ARBA" id="ARBA00023157"/>
    </source>
</evidence>
<dbReference type="Gene3D" id="3.20.20.80">
    <property type="entry name" value="Glycosidases"/>
    <property type="match status" value="1"/>
</dbReference>
<dbReference type="Proteomes" id="UP000007148">
    <property type="component" value="Unassembled WGS sequence"/>
</dbReference>
<accession>G4TH45</accession>
<protein>
    <recommendedName>
        <fullName evidence="10">1,3-beta-glucanosyltransferase</fullName>
        <ecNumber evidence="10">2.4.1.-</ecNumber>
    </recommendedName>
</protein>
<evidence type="ECO:0000256" key="8">
    <source>
        <dbReference type="ARBA" id="ARBA00023180"/>
    </source>
</evidence>
<evidence type="ECO:0000259" key="11">
    <source>
        <dbReference type="SMART" id="SM00768"/>
    </source>
</evidence>
<dbReference type="InterPro" id="IPR017853">
    <property type="entry name" value="GH"/>
</dbReference>
<evidence type="ECO:0000313" key="12">
    <source>
        <dbReference type="EMBL" id="CCA70649.1"/>
    </source>
</evidence>
<evidence type="ECO:0000313" key="13">
    <source>
        <dbReference type="Proteomes" id="UP000007148"/>
    </source>
</evidence>
<comment type="caution">
    <text evidence="12">The sequence shown here is derived from an EMBL/GenBank/DDBJ whole genome shotgun (WGS) entry which is preliminary data.</text>
</comment>
<name>G4TH45_SERID</name>
<dbReference type="HOGENOM" id="CLU_021855_2_2_1"/>
<dbReference type="InterPro" id="IPR012946">
    <property type="entry name" value="X8"/>
</dbReference>
<dbReference type="PANTHER" id="PTHR31468:SF2">
    <property type="entry name" value="1,3-BETA-GLUCANOSYLTRANSFERASE GAS1"/>
    <property type="match status" value="1"/>
</dbReference>
<dbReference type="OrthoDB" id="421038at2759"/>
<dbReference type="GO" id="GO:0071970">
    <property type="term" value="P:fungal-type cell wall (1-&gt;3)-beta-D-glucan biosynthetic process"/>
    <property type="evidence" value="ECO:0007669"/>
    <property type="project" value="TreeGrafter"/>
</dbReference>
<evidence type="ECO:0000256" key="5">
    <source>
        <dbReference type="ARBA" id="ARBA00022729"/>
    </source>
</evidence>
<reference evidence="12 13" key="1">
    <citation type="journal article" date="2011" name="PLoS Pathog.">
        <title>Endophytic Life Strategies Decoded by Genome and Transcriptome Analyses of the Mutualistic Root Symbiont Piriformospora indica.</title>
        <authorList>
            <person name="Zuccaro A."/>
            <person name="Lahrmann U."/>
            <person name="Guldener U."/>
            <person name="Langen G."/>
            <person name="Pfiffi S."/>
            <person name="Biedenkopf D."/>
            <person name="Wong P."/>
            <person name="Samans B."/>
            <person name="Grimm C."/>
            <person name="Basiewicz M."/>
            <person name="Murat C."/>
            <person name="Martin F."/>
            <person name="Kogel K.H."/>
        </authorList>
    </citation>
    <scope>NUCLEOTIDE SEQUENCE [LARGE SCALE GENOMIC DNA]</scope>
    <source>
        <strain evidence="12 13">DSM 11827</strain>
    </source>
</reference>
<dbReference type="Pfam" id="PF07983">
    <property type="entry name" value="X8"/>
    <property type="match status" value="1"/>
</dbReference>
<comment type="subcellular location">
    <subcellularLocation>
        <location evidence="1">Cell envelope</location>
    </subcellularLocation>
    <subcellularLocation>
        <location evidence="10">Cell membrane</location>
        <topology evidence="10">Lipid-anchor</topology>
        <topology evidence="10">GPI-anchor</topology>
    </subcellularLocation>
    <subcellularLocation>
        <location evidence="2">Membrane</location>
        <topology evidence="2">Lipid-anchor</topology>
        <topology evidence="2">GPI-anchor</topology>
    </subcellularLocation>
</comment>
<keyword evidence="7" id="KW-1015">Disulfide bond</keyword>
<dbReference type="PANTHER" id="PTHR31468">
    <property type="entry name" value="1,3-BETA-GLUCANOSYLTRANSFERASE GAS1"/>
    <property type="match status" value="1"/>
</dbReference>
<feature type="domain" description="X8" evidence="11">
    <location>
        <begin position="380"/>
        <end position="483"/>
    </location>
</feature>
<keyword evidence="10" id="KW-0808">Transferase</keyword>
<keyword evidence="5 10" id="KW-0732">Signal</keyword>